<evidence type="ECO:0000256" key="1">
    <source>
        <dbReference type="SAM" id="MobiDB-lite"/>
    </source>
</evidence>
<feature type="compositionally biased region" description="Low complexity" evidence="1">
    <location>
        <begin position="9"/>
        <end position="21"/>
    </location>
</feature>
<protein>
    <submittedName>
        <fullName evidence="2">Uncharacterized protein</fullName>
    </submittedName>
</protein>
<dbReference type="Proteomes" id="UP001497516">
    <property type="component" value="Chromosome 10"/>
</dbReference>
<name>A0AAV2CTN8_9ROSI</name>
<feature type="region of interest" description="Disordered" evidence="1">
    <location>
        <begin position="1"/>
        <end position="43"/>
    </location>
</feature>
<keyword evidence="3" id="KW-1185">Reference proteome</keyword>
<evidence type="ECO:0000313" key="3">
    <source>
        <dbReference type="Proteomes" id="UP001497516"/>
    </source>
</evidence>
<reference evidence="2 3" key="1">
    <citation type="submission" date="2024-04" db="EMBL/GenBank/DDBJ databases">
        <authorList>
            <person name="Fracassetti M."/>
        </authorList>
    </citation>
    <scope>NUCLEOTIDE SEQUENCE [LARGE SCALE GENOMIC DNA]</scope>
</reference>
<accession>A0AAV2CTN8</accession>
<proteinExistence type="predicted"/>
<evidence type="ECO:0000313" key="2">
    <source>
        <dbReference type="EMBL" id="CAL1359670.1"/>
    </source>
</evidence>
<sequence>MRESTTPRSSWTSSAMLSASTPTTTPIKRDDEENPLGKDWSNLKSSELDSSTLEYRLATRSRFPLSV</sequence>
<dbReference type="EMBL" id="OZ034814">
    <property type="protein sequence ID" value="CAL1359670.1"/>
    <property type="molecule type" value="Genomic_DNA"/>
</dbReference>
<gene>
    <name evidence="2" type="ORF">LTRI10_LOCUS7144</name>
</gene>
<dbReference type="AlphaFoldDB" id="A0AAV2CTN8"/>
<organism evidence="2 3">
    <name type="scientific">Linum trigynum</name>
    <dbReference type="NCBI Taxonomy" id="586398"/>
    <lineage>
        <taxon>Eukaryota</taxon>
        <taxon>Viridiplantae</taxon>
        <taxon>Streptophyta</taxon>
        <taxon>Embryophyta</taxon>
        <taxon>Tracheophyta</taxon>
        <taxon>Spermatophyta</taxon>
        <taxon>Magnoliopsida</taxon>
        <taxon>eudicotyledons</taxon>
        <taxon>Gunneridae</taxon>
        <taxon>Pentapetalae</taxon>
        <taxon>rosids</taxon>
        <taxon>fabids</taxon>
        <taxon>Malpighiales</taxon>
        <taxon>Linaceae</taxon>
        <taxon>Linum</taxon>
    </lineage>
</organism>